<dbReference type="AlphaFoldDB" id="A0A9Q1GJB9"/>
<dbReference type="InterPro" id="IPR041679">
    <property type="entry name" value="DNA2/NAM7-like_C"/>
</dbReference>
<keyword evidence="1" id="KW-0547">Nucleotide-binding</keyword>
<dbReference type="Proteomes" id="UP001153076">
    <property type="component" value="Unassembled WGS sequence"/>
</dbReference>
<sequence length="356" mass="40498">MLEVGDPVQLPATVISPLAENLEYGMSLFKRFQRAGYPVFMPKTQYRMHPESLDKDPTRIPCSIRKVSCTIQIRSFPSQEFYNDALGDGSDVKKQTKRAWQRYRCFGPFCFFDMQDGKESQPAGSGSWINVDEVEFVLLVYQKLVAKYPELKSSDKLAIISPCRHQVKLFLRRFQEMFGIESEKVVDINTVDGFQGWEKDVAILSCVRASKDKGIGFVSDFRRMNVGITRARSSVLVVGSASTLRKDQHWSNLVESAEKSNGFFQSLIPNNGLLFCVNEAGMLDTNLHRSWHVTKPYAKFLGDDFLEKMAVEEKVVFEEAMEEDETHHGDVTNVDPGLADENYYRDGDMDMGIDDD</sequence>
<keyword evidence="2" id="KW-0378">Hydrolase</keyword>
<dbReference type="EMBL" id="JAKOGI010002548">
    <property type="protein sequence ID" value="KAJ8421766.1"/>
    <property type="molecule type" value="Genomic_DNA"/>
</dbReference>
<dbReference type="PANTHER" id="PTHR10887:SF538">
    <property type="entry name" value="HELICASE MAGATAMA 3-RELATED"/>
    <property type="match status" value="1"/>
</dbReference>
<dbReference type="InterPro" id="IPR027417">
    <property type="entry name" value="P-loop_NTPase"/>
</dbReference>
<evidence type="ECO:0000256" key="5">
    <source>
        <dbReference type="SAM" id="MobiDB-lite"/>
    </source>
</evidence>
<evidence type="ECO:0000256" key="4">
    <source>
        <dbReference type="ARBA" id="ARBA00022840"/>
    </source>
</evidence>
<protein>
    <recommendedName>
        <fullName evidence="6">DNA2/NAM7 helicase-like C-terminal domain-containing protein</fullName>
    </recommendedName>
</protein>
<dbReference type="InterPro" id="IPR047187">
    <property type="entry name" value="SF1_C_Upf1"/>
</dbReference>
<accession>A0A9Q1GJB9</accession>
<gene>
    <name evidence="7" type="ORF">Cgig2_018959</name>
</gene>
<dbReference type="GO" id="GO:0016787">
    <property type="term" value="F:hydrolase activity"/>
    <property type="evidence" value="ECO:0007669"/>
    <property type="project" value="UniProtKB-KW"/>
</dbReference>
<evidence type="ECO:0000256" key="2">
    <source>
        <dbReference type="ARBA" id="ARBA00022801"/>
    </source>
</evidence>
<evidence type="ECO:0000313" key="8">
    <source>
        <dbReference type="Proteomes" id="UP001153076"/>
    </source>
</evidence>
<keyword evidence="8" id="KW-1185">Reference proteome</keyword>
<feature type="domain" description="DNA2/NAM7 helicase-like C-terminal" evidence="6">
    <location>
        <begin position="72"/>
        <end position="241"/>
    </location>
</feature>
<dbReference type="GO" id="GO:0004386">
    <property type="term" value="F:helicase activity"/>
    <property type="evidence" value="ECO:0007669"/>
    <property type="project" value="UniProtKB-KW"/>
</dbReference>
<dbReference type="InterPro" id="IPR045055">
    <property type="entry name" value="DNA2/NAM7-like"/>
</dbReference>
<evidence type="ECO:0000313" key="7">
    <source>
        <dbReference type="EMBL" id="KAJ8421766.1"/>
    </source>
</evidence>
<dbReference type="CDD" id="cd18808">
    <property type="entry name" value="SF1_C_Upf1"/>
    <property type="match status" value="1"/>
</dbReference>
<keyword evidence="4" id="KW-0067">ATP-binding</keyword>
<dbReference type="OrthoDB" id="6513042at2759"/>
<evidence type="ECO:0000259" key="6">
    <source>
        <dbReference type="Pfam" id="PF13087"/>
    </source>
</evidence>
<dbReference type="Pfam" id="PF13087">
    <property type="entry name" value="AAA_12"/>
    <property type="match status" value="1"/>
</dbReference>
<dbReference type="GO" id="GO:0005694">
    <property type="term" value="C:chromosome"/>
    <property type="evidence" value="ECO:0007669"/>
    <property type="project" value="UniProtKB-ARBA"/>
</dbReference>
<comment type="caution">
    <text evidence="7">The sequence shown here is derived from an EMBL/GenBank/DDBJ whole genome shotgun (WGS) entry which is preliminary data.</text>
</comment>
<keyword evidence="3" id="KW-0347">Helicase</keyword>
<evidence type="ECO:0000256" key="1">
    <source>
        <dbReference type="ARBA" id="ARBA00022741"/>
    </source>
</evidence>
<organism evidence="7 8">
    <name type="scientific">Carnegiea gigantea</name>
    <dbReference type="NCBI Taxonomy" id="171969"/>
    <lineage>
        <taxon>Eukaryota</taxon>
        <taxon>Viridiplantae</taxon>
        <taxon>Streptophyta</taxon>
        <taxon>Embryophyta</taxon>
        <taxon>Tracheophyta</taxon>
        <taxon>Spermatophyta</taxon>
        <taxon>Magnoliopsida</taxon>
        <taxon>eudicotyledons</taxon>
        <taxon>Gunneridae</taxon>
        <taxon>Pentapetalae</taxon>
        <taxon>Caryophyllales</taxon>
        <taxon>Cactineae</taxon>
        <taxon>Cactaceae</taxon>
        <taxon>Cactoideae</taxon>
        <taxon>Echinocereeae</taxon>
        <taxon>Carnegiea</taxon>
    </lineage>
</organism>
<evidence type="ECO:0000256" key="3">
    <source>
        <dbReference type="ARBA" id="ARBA00022806"/>
    </source>
</evidence>
<dbReference type="GO" id="GO:0005524">
    <property type="term" value="F:ATP binding"/>
    <property type="evidence" value="ECO:0007669"/>
    <property type="project" value="UniProtKB-KW"/>
</dbReference>
<proteinExistence type="predicted"/>
<reference evidence="7" key="1">
    <citation type="submission" date="2022-04" db="EMBL/GenBank/DDBJ databases">
        <title>Carnegiea gigantea Genome sequencing and assembly v2.</title>
        <authorList>
            <person name="Copetti D."/>
            <person name="Sanderson M.J."/>
            <person name="Burquez A."/>
            <person name="Wojciechowski M.F."/>
        </authorList>
    </citation>
    <scope>NUCLEOTIDE SEQUENCE</scope>
    <source>
        <strain evidence="7">SGP5-SGP5p</strain>
        <tissue evidence="7">Aerial part</tissue>
    </source>
</reference>
<dbReference type="PANTHER" id="PTHR10887">
    <property type="entry name" value="DNA2/NAM7 HELICASE FAMILY"/>
    <property type="match status" value="1"/>
</dbReference>
<feature type="region of interest" description="Disordered" evidence="5">
    <location>
        <begin position="320"/>
        <end position="339"/>
    </location>
</feature>
<dbReference type="Gene3D" id="3.40.50.300">
    <property type="entry name" value="P-loop containing nucleotide triphosphate hydrolases"/>
    <property type="match status" value="2"/>
</dbReference>
<dbReference type="SUPFAM" id="SSF52540">
    <property type="entry name" value="P-loop containing nucleoside triphosphate hydrolases"/>
    <property type="match status" value="1"/>
</dbReference>
<dbReference type="FunFam" id="3.40.50.300:FF:000326">
    <property type="entry name" value="P-loop containing nucleoside triphosphate hydrolase"/>
    <property type="match status" value="1"/>
</dbReference>
<name>A0A9Q1GJB9_9CARY</name>